<keyword evidence="6" id="KW-0663">Pyridoxal phosphate</keyword>
<keyword evidence="4 8" id="KW-0032">Aminotransferase</keyword>
<accession>L8HKA6</accession>
<dbReference type="KEGG" id="acan:ACA1_119240"/>
<reference evidence="10 11" key="1">
    <citation type="journal article" date="2013" name="Genome Biol.">
        <title>Genome of Acanthamoeba castellanii highlights extensive lateral gene transfer and early evolution of tyrosine kinase signaling.</title>
        <authorList>
            <person name="Clarke M."/>
            <person name="Lohan A.J."/>
            <person name="Liu B."/>
            <person name="Lagkouvardos I."/>
            <person name="Roy S."/>
            <person name="Zafar N."/>
            <person name="Bertelli C."/>
            <person name="Schilde C."/>
            <person name="Kianianmomeni A."/>
            <person name="Burglin T.R."/>
            <person name="Frech C."/>
            <person name="Turcotte B."/>
            <person name="Kopec K.O."/>
            <person name="Synnott J.M."/>
            <person name="Choo C."/>
            <person name="Paponov I."/>
            <person name="Finkler A."/>
            <person name="Soon Heng Tan C."/>
            <person name="Hutchins A.P."/>
            <person name="Weinmeier T."/>
            <person name="Rattei T."/>
            <person name="Chu J.S."/>
            <person name="Gimenez G."/>
            <person name="Irimia M."/>
            <person name="Rigden D.J."/>
            <person name="Fitzpatrick D.A."/>
            <person name="Lorenzo-Morales J."/>
            <person name="Bateman A."/>
            <person name="Chiu C.H."/>
            <person name="Tang P."/>
            <person name="Hegemann P."/>
            <person name="Fromm H."/>
            <person name="Raoult D."/>
            <person name="Greub G."/>
            <person name="Miranda-Saavedra D."/>
            <person name="Chen N."/>
            <person name="Nash P."/>
            <person name="Ginger M.L."/>
            <person name="Horn M."/>
            <person name="Schaap P."/>
            <person name="Caler L."/>
            <person name="Loftus B."/>
        </authorList>
    </citation>
    <scope>NUCLEOTIDE SEQUENCE [LARGE SCALE GENOMIC DNA]</scope>
    <source>
        <strain evidence="10 11">Neff</strain>
    </source>
</reference>
<comment type="miscellaneous">
    <text evidence="8">In eukaryotes there are cytoplasmic, mitochondrial and chloroplastic isozymes.</text>
</comment>
<dbReference type="VEuPathDB" id="AmoebaDB:ACA1_119240"/>
<dbReference type="STRING" id="1257118.L8HKA6"/>
<evidence type="ECO:0000256" key="4">
    <source>
        <dbReference type="ARBA" id="ARBA00022576"/>
    </source>
</evidence>
<dbReference type="AlphaFoldDB" id="L8HKA6"/>
<evidence type="ECO:0000256" key="5">
    <source>
        <dbReference type="ARBA" id="ARBA00022679"/>
    </source>
</evidence>
<name>L8HKA6_ACACF</name>
<dbReference type="EMBL" id="KB007797">
    <property type="protein sequence ID" value="ELR25647.1"/>
    <property type="molecule type" value="Genomic_DNA"/>
</dbReference>
<dbReference type="GO" id="GO:0004069">
    <property type="term" value="F:L-aspartate:2-oxoglutarate aminotransferase activity"/>
    <property type="evidence" value="ECO:0007669"/>
    <property type="project" value="UniProtKB-EC"/>
</dbReference>
<dbReference type="SUPFAM" id="SSF53383">
    <property type="entry name" value="PLP-dependent transferases"/>
    <property type="match status" value="1"/>
</dbReference>
<dbReference type="OrthoDB" id="6752799at2759"/>
<proteinExistence type="inferred from homology"/>
<dbReference type="Gene3D" id="3.90.1150.10">
    <property type="entry name" value="Aspartate Aminotransferase, domain 1"/>
    <property type="match status" value="1"/>
</dbReference>
<dbReference type="InterPro" id="IPR015422">
    <property type="entry name" value="PyrdxlP-dep_Trfase_small"/>
</dbReference>
<gene>
    <name evidence="10" type="ORF">ACA1_119240</name>
</gene>
<dbReference type="GeneID" id="14926712"/>
<dbReference type="OMA" id="PTWPIHE"/>
<keyword evidence="11" id="KW-1185">Reference proteome</keyword>
<dbReference type="GO" id="GO:0006520">
    <property type="term" value="P:amino acid metabolic process"/>
    <property type="evidence" value="ECO:0007669"/>
    <property type="project" value="InterPro"/>
</dbReference>
<dbReference type="InterPro" id="IPR004839">
    <property type="entry name" value="Aminotransferase_I/II_large"/>
</dbReference>
<dbReference type="Pfam" id="PF00155">
    <property type="entry name" value="Aminotran_1_2"/>
    <property type="match status" value="1"/>
</dbReference>
<comment type="catalytic activity">
    <reaction evidence="7 8">
        <text>L-aspartate + 2-oxoglutarate = oxaloacetate + L-glutamate</text>
        <dbReference type="Rhea" id="RHEA:21824"/>
        <dbReference type="ChEBI" id="CHEBI:16452"/>
        <dbReference type="ChEBI" id="CHEBI:16810"/>
        <dbReference type="ChEBI" id="CHEBI:29985"/>
        <dbReference type="ChEBI" id="CHEBI:29991"/>
        <dbReference type="EC" id="2.6.1.1"/>
    </reaction>
</comment>
<evidence type="ECO:0000256" key="7">
    <source>
        <dbReference type="ARBA" id="ARBA00049185"/>
    </source>
</evidence>
<dbReference type="PANTHER" id="PTHR11879:SF22">
    <property type="entry name" value="ASPARTATE AMINOTRANSFERASE, MITOCHONDRIAL"/>
    <property type="match status" value="1"/>
</dbReference>
<evidence type="ECO:0000256" key="3">
    <source>
        <dbReference type="ARBA" id="ARBA00011738"/>
    </source>
</evidence>
<dbReference type="FunFam" id="3.90.1150.10:FF:000001">
    <property type="entry name" value="Aspartate aminotransferase"/>
    <property type="match status" value="1"/>
</dbReference>
<dbReference type="InterPro" id="IPR015421">
    <property type="entry name" value="PyrdxlP-dep_Trfase_major"/>
</dbReference>
<keyword evidence="5 8" id="KW-0808">Transferase</keyword>
<protein>
    <recommendedName>
        <fullName evidence="8">Aspartate aminotransferase</fullName>
        <ecNumber evidence="8">2.6.1.1</ecNumber>
    </recommendedName>
</protein>
<evidence type="ECO:0000259" key="9">
    <source>
        <dbReference type="Pfam" id="PF00155"/>
    </source>
</evidence>
<dbReference type="CDD" id="cd00609">
    <property type="entry name" value="AAT_like"/>
    <property type="match status" value="1"/>
</dbReference>
<dbReference type="PROSITE" id="PS00105">
    <property type="entry name" value="AA_TRANSFER_CLASS_1"/>
    <property type="match status" value="1"/>
</dbReference>
<evidence type="ECO:0000313" key="10">
    <source>
        <dbReference type="EMBL" id="ELR25647.1"/>
    </source>
</evidence>
<dbReference type="FunFam" id="3.40.640.10:FF:000015">
    <property type="entry name" value="Aspartate aminotransferase"/>
    <property type="match status" value="1"/>
</dbReference>
<dbReference type="GO" id="GO:0005739">
    <property type="term" value="C:mitochondrion"/>
    <property type="evidence" value="ECO:0007669"/>
    <property type="project" value="TreeGrafter"/>
</dbReference>
<dbReference type="Gene3D" id="3.40.640.10">
    <property type="entry name" value="Type I PLP-dependent aspartate aminotransferase-like (Major domain)"/>
    <property type="match status" value="1"/>
</dbReference>
<evidence type="ECO:0000256" key="8">
    <source>
        <dbReference type="RuleBase" id="RU000480"/>
    </source>
</evidence>
<dbReference type="RefSeq" id="XP_004358080.1">
    <property type="nucleotide sequence ID" value="XM_004358023.1"/>
</dbReference>
<comment type="similarity">
    <text evidence="2">Belongs to the class-I pyridoxal-phosphate-dependent aminotransferase family.</text>
</comment>
<evidence type="ECO:0000313" key="11">
    <source>
        <dbReference type="Proteomes" id="UP000011083"/>
    </source>
</evidence>
<sequence length="437" mass="48206">MFKRAATRTTSGSVSSAAVQQRLFASSSSARAASSLWAHLDVAPLDSNHATNAAFEADQSPLKVNLGRGVYKDDNGKNWVLPSVRMAEEKIFAEKAGHDYLPFKGWDVFCKRTSEFAFGETNPLLKDKRVATVQAISGTGALRVGAEFLSRFLPPTHKGVSVYVADPTYVNHLPIFKLNGFEIKRYRYYDPNTNGLDLKGFVEDLQNAPEGSVILLHACAHNPTGVDPSFEQWKLVSDACKERRHVVFFDCAYQGFASGDIDRDGAAFRYFAQEGHQVLVAQSYAKNMGLYGQRVGALNIVTSDAKETEAVMSQLNQVIRPMYSNPPAYGARIVGTILSDPTLRAQWQKDVKTMADRIIGSRQALVDNLEGLGSKKSWKHITNQIGMFAYSGLTPPQVQTLRTLHVYMNLDGRMSVSGVNSHNVEYLAQAMHKATSQ</sequence>
<dbReference type="GO" id="GO:0030170">
    <property type="term" value="F:pyridoxal phosphate binding"/>
    <property type="evidence" value="ECO:0007669"/>
    <property type="project" value="InterPro"/>
</dbReference>
<feature type="domain" description="Aminotransferase class I/classII large" evidence="9">
    <location>
        <begin position="63"/>
        <end position="430"/>
    </location>
</feature>
<dbReference type="PRINTS" id="PR00799">
    <property type="entry name" value="TRANSAMINASE"/>
</dbReference>
<dbReference type="InterPro" id="IPR004838">
    <property type="entry name" value="NHTrfase_class1_PyrdxlP-BS"/>
</dbReference>
<dbReference type="EC" id="2.6.1.1" evidence="8"/>
<dbReference type="InterPro" id="IPR015424">
    <property type="entry name" value="PyrdxlP-dep_Trfase"/>
</dbReference>
<organism evidence="10 11">
    <name type="scientific">Acanthamoeba castellanii (strain ATCC 30010 / Neff)</name>
    <dbReference type="NCBI Taxonomy" id="1257118"/>
    <lineage>
        <taxon>Eukaryota</taxon>
        <taxon>Amoebozoa</taxon>
        <taxon>Discosea</taxon>
        <taxon>Longamoebia</taxon>
        <taxon>Centramoebida</taxon>
        <taxon>Acanthamoebidae</taxon>
        <taxon>Acanthamoeba</taxon>
    </lineage>
</organism>
<evidence type="ECO:0000256" key="1">
    <source>
        <dbReference type="ARBA" id="ARBA00001933"/>
    </source>
</evidence>
<dbReference type="NCBIfam" id="NF006719">
    <property type="entry name" value="PRK09257.1"/>
    <property type="match status" value="1"/>
</dbReference>
<comment type="subunit">
    <text evidence="3 8">Homodimer.</text>
</comment>
<comment type="cofactor">
    <cofactor evidence="1">
        <name>pyridoxal 5'-phosphate</name>
        <dbReference type="ChEBI" id="CHEBI:597326"/>
    </cofactor>
</comment>
<dbReference type="InterPro" id="IPR000796">
    <property type="entry name" value="Asp_trans"/>
</dbReference>
<dbReference type="PANTHER" id="PTHR11879">
    <property type="entry name" value="ASPARTATE AMINOTRANSFERASE"/>
    <property type="match status" value="1"/>
</dbReference>
<dbReference type="Proteomes" id="UP000011083">
    <property type="component" value="Unassembled WGS sequence"/>
</dbReference>
<evidence type="ECO:0000256" key="2">
    <source>
        <dbReference type="ARBA" id="ARBA00007441"/>
    </source>
</evidence>
<evidence type="ECO:0000256" key="6">
    <source>
        <dbReference type="ARBA" id="ARBA00022898"/>
    </source>
</evidence>